<name>A0A2A2LT81_9BILA</name>
<keyword evidence="3" id="KW-1185">Reference proteome</keyword>
<evidence type="ECO:0000313" key="2">
    <source>
        <dbReference type="EMBL" id="PAV89454.1"/>
    </source>
</evidence>
<dbReference type="AlphaFoldDB" id="A0A2A2LT81"/>
<dbReference type="EMBL" id="LIAE01006452">
    <property type="protein sequence ID" value="PAV89454.1"/>
    <property type="molecule type" value="Genomic_DNA"/>
</dbReference>
<keyword evidence="1" id="KW-0472">Membrane</keyword>
<evidence type="ECO:0000313" key="3">
    <source>
        <dbReference type="Proteomes" id="UP000218231"/>
    </source>
</evidence>
<feature type="transmembrane region" description="Helical" evidence="1">
    <location>
        <begin position="124"/>
        <end position="150"/>
    </location>
</feature>
<accession>A0A2A2LT81</accession>
<reference evidence="2 3" key="1">
    <citation type="journal article" date="2017" name="Curr. Biol.">
        <title>Genome architecture and evolution of a unichromosomal asexual nematode.</title>
        <authorList>
            <person name="Fradin H."/>
            <person name="Zegar C."/>
            <person name="Gutwein M."/>
            <person name="Lucas J."/>
            <person name="Kovtun M."/>
            <person name="Corcoran D."/>
            <person name="Baugh L.R."/>
            <person name="Kiontke K."/>
            <person name="Gunsalus K."/>
            <person name="Fitch D.H."/>
            <person name="Piano F."/>
        </authorList>
    </citation>
    <scope>NUCLEOTIDE SEQUENCE [LARGE SCALE GENOMIC DNA]</scope>
    <source>
        <strain evidence="2">PF1309</strain>
    </source>
</reference>
<gene>
    <name evidence="2" type="ORF">WR25_24396</name>
</gene>
<comment type="caution">
    <text evidence="2">The sequence shown here is derived from an EMBL/GenBank/DDBJ whole genome shotgun (WGS) entry which is preliminary data.</text>
</comment>
<organism evidence="2 3">
    <name type="scientific">Diploscapter pachys</name>
    <dbReference type="NCBI Taxonomy" id="2018661"/>
    <lineage>
        <taxon>Eukaryota</taxon>
        <taxon>Metazoa</taxon>
        <taxon>Ecdysozoa</taxon>
        <taxon>Nematoda</taxon>
        <taxon>Chromadorea</taxon>
        <taxon>Rhabditida</taxon>
        <taxon>Rhabditina</taxon>
        <taxon>Rhabditomorpha</taxon>
        <taxon>Rhabditoidea</taxon>
        <taxon>Rhabditidae</taxon>
        <taxon>Diploscapter</taxon>
    </lineage>
</organism>
<evidence type="ECO:0000256" key="1">
    <source>
        <dbReference type="SAM" id="Phobius"/>
    </source>
</evidence>
<feature type="transmembrane region" description="Helical" evidence="1">
    <location>
        <begin position="80"/>
        <end position="104"/>
    </location>
</feature>
<protein>
    <submittedName>
        <fullName evidence="2">Uncharacterized protein</fullName>
    </submittedName>
</protein>
<keyword evidence="1" id="KW-0812">Transmembrane</keyword>
<proteinExistence type="predicted"/>
<keyword evidence="1" id="KW-1133">Transmembrane helix</keyword>
<feature type="transmembrane region" description="Helical" evidence="1">
    <location>
        <begin position="20"/>
        <end position="44"/>
    </location>
</feature>
<dbReference type="Proteomes" id="UP000218231">
    <property type="component" value="Unassembled WGS sequence"/>
</dbReference>
<sequence length="180" mass="20789">MGGLYANFKEDHMAPSYVYVLQYEMLCLLHLFLPIIAGCCTCTAGSKYEAKDNNNKNNTSSLFDGLVDTTRPWSIFWLNLYLFIPISIQYYQFGMMFALLMPLLQIDSYDFPLPLSLRYVDAYLSHKFAFTSISIVLPAFFLLPPIRSFFLKPFIKRFRRNDRIATPRTSAETARRATTA</sequence>